<dbReference type="AlphaFoldDB" id="A0A7S4D2G2"/>
<protein>
    <submittedName>
        <fullName evidence="1">Uncharacterized protein</fullName>
    </submittedName>
</protein>
<gene>
    <name evidence="1" type="ORF">EGYM00163_LOCUS25206</name>
</gene>
<reference evidence="1" key="1">
    <citation type="submission" date="2021-01" db="EMBL/GenBank/DDBJ databases">
        <authorList>
            <person name="Corre E."/>
            <person name="Pelletier E."/>
            <person name="Niang G."/>
            <person name="Scheremetjew M."/>
            <person name="Finn R."/>
            <person name="Kale V."/>
            <person name="Holt S."/>
            <person name="Cochrane G."/>
            <person name="Meng A."/>
            <person name="Brown T."/>
            <person name="Cohen L."/>
        </authorList>
    </citation>
    <scope>NUCLEOTIDE SEQUENCE</scope>
    <source>
        <strain evidence="1">CCMP1594</strain>
    </source>
</reference>
<evidence type="ECO:0000313" key="1">
    <source>
        <dbReference type="EMBL" id="CAE0814053.1"/>
    </source>
</evidence>
<name>A0A7S4D2G2_9EUGL</name>
<sequence length="135" mass="15373">MSQSSSLQFLWRRSVVDPGTLPPYFQAPSLPPAPRPPLLWQKTAMVSRSMDIPHSPMTIPPVPTNTHSLRTTHSLEVRLHQTQPRASNWNWQTYSSFVVQPPPERLRLDTEMTTLTAVVWTLKGPLFNRQVCFAA</sequence>
<dbReference type="EMBL" id="HBJA01071746">
    <property type="protein sequence ID" value="CAE0814053.1"/>
    <property type="molecule type" value="Transcribed_RNA"/>
</dbReference>
<proteinExistence type="predicted"/>
<organism evidence="1">
    <name type="scientific">Eutreptiella gymnastica</name>
    <dbReference type="NCBI Taxonomy" id="73025"/>
    <lineage>
        <taxon>Eukaryota</taxon>
        <taxon>Discoba</taxon>
        <taxon>Euglenozoa</taxon>
        <taxon>Euglenida</taxon>
        <taxon>Spirocuta</taxon>
        <taxon>Euglenophyceae</taxon>
        <taxon>Eutreptiales</taxon>
        <taxon>Eutreptiaceae</taxon>
        <taxon>Eutreptiella</taxon>
    </lineage>
</organism>
<accession>A0A7S4D2G2</accession>